<feature type="compositionally biased region" description="Basic and acidic residues" evidence="1">
    <location>
        <begin position="149"/>
        <end position="158"/>
    </location>
</feature>
<dbReference type="EMBL" id="AMZH03002018">
    <property type="protein sequence ID" value="RRT77090.1"/>
    <property type="molecule type" value="Genomic_DNA"/>
</dbReference>
<feature type="compositionally biased region" description="Basic and acidic residues" evidence="1">
    <location>
        <begin position="51"/>
        <end position="67"/>
    </location>
</feature>
<reference evidence="2 3" key="1">
    <citation type="journal article" date="2014" name="Agronomy (Basel)">
        <title>A Draft Genome Sequence for Ensete ventricosum, the Drought-Tolerant Tree Against Hunger.</title>
        <authorList>
            <person name="Harrison J."/>
            <person name="Moore K.A."/>
            <person name="Paszkiewicz K."/>
            <person name="Jones T."/>
            <person name="Grant M."/>
            <person name="Ambacheew D."/>
            <person name="Muzemil S."/>
            <person name="Studholme D.J."/>
        </authorList>
    </citation>
    <scope>NUCLEOTIDE SEQUENCE [LARGE SCALE GENOMIC DNA]</scope>
</reference>
<feature type="compositionally biased region" description="Basic residues" evidence="1">
    <location>
        <begin position="1"/>
        <end position="14"/>
    </location>
</feature>
<feature type="compositionally biased region" description="Basic and acidic residues" evidence="1">
    <location>
        <begin position="119"/>
        <end position="132"/>
    </location>
</feature>
<evidence type="ECO:0000256" key="1">
    <source>
        <dbReference type="SAM" id="MobiDB-lite"/>
    </source>
</evidence>
<dbReference type="AlphaFoldDB" id="A0A427ALK5"/>
<evidence type="ECO:0000313" key="3">
    <source>
        <dbReference type="Proteomes" id="UP000287651"/>
    </source>
</evidence>
<feature type="region of interest" description="Disordered" evidence="1">
    <location>
        <begin position="109"/>
        <end position="173"/>
    </location>
</feature>
<dbReference type="Proteomes" id="UP000287651">
    <property type="component" value="Unassembled WGS sequence"/>
</dbReference>
<proteinExistence type="predicted"/>
<accession>A0A427ALK5</accession>
<organism evidence="2 3">
    <name type="scientific">Ensete ventricosum</name>
    <name type="common">Abyssinian banana</name>
    <name type="synonym">Musa ensete</name>
    <dbReference type="NCBI Taxonomy" id="4639"/>
    <lineage>
        <taxon>Eukaryota</taxon>
        <taxon>Viridiplantae</taxon>
        <taxon>Streptophyta</taxon>
        <taxon>Embryophyta</taxon>
        <taxon>Tracheophyta</taxon>
        <taxon>Spermatophyta</taxon>
        <taxon>Magnoliopsida</taxon>
        <taxon>Liliopsida</taxon>
        <taxon>Zingiberales</taxon>
        <taxon>Musaceae</taxon>
        <taxon>Ensete</taxon>
    </lineage>
</organism>
<gene>
    <name evidence="2" type="ORF">B296_00019037</name>
</gene>
<comment type="caution">
    <text evidence="2">The sequence shown here is derived from an EMBL/GenBank/DDBJ whole genome shotgun (WGS) entry which is preliminary data.</text>
</comment>
<name>A0A427ALK5_ENSVE</name>
<feature type="region of interest" description="Disordered" evidence="1">
    <location>
        <begin position="1"/>
        <end position="67"/>
    </location>
</feature>
<evidence type="ECO:0000313" key="2">
    <source>
        <dbReference type="EMBL" id="RRT77090.1"/>
    </source>
</evidence>
<protein>
    <submittedName>
        <fullName evidence="2">Uncharacterized protein</fullName>
    </submittedName>
</protein>
<sequence length="173" mass="18716">MPRGRTVPRRTRHPMRGDEAAPCSCAGRGGAAMSRVASSRAGRRCRLGPARGEEASPHPTHGDEVSHRPCARRLRFRRYCTVAGGSRTVSCRIVSTGALTHGTPVCTGVLERKKKRDKRRDSGGRRKEEGRRGNGGGRRKKGSCGGEGRTTRRRDGSVPRKKKECGGNDVGSD</sequence>